<accession>A0A7W6RZH6</accession>
<dbReference type="EMBL" id="JACIGI010000007">
    <property type="protein sequence ID" value="MBB4285459.1"/>
    <property type="molecule type" value="Genomic_DNA"/>
</dbReference>
<feature type="region of interest" description="Disordered" evidence="1">
    <location>
        <begin position="129"/>
        <end position="163"/>
    </location>
</feature>
<dbReference type="Gene3D" id="3.20.20.370">
    <property type="entry name" value="Glycoside hydrolase/deacetylase"/>
    <property type="match status" value="1"/>
</dbReference>
<dbReference type="CDD" id="cd10936">
    <property type="entry name" value="CE4_DAC2"/>
    <property type="match status" value="1"/>
</dbReference>
<proteinExistence type="predicted"/>
<evidence type="ECO:0008006" key="4">
    <source>
        <dbReference type="Google" id="ProtNLM"/>
    </source>
</evidence>
<organism evidence="2 3">
    <name type="scientific">Roseospira goensis</name>
    <dbReference type="NCBI Taxonomy" id="391922"/>
    <lineage>
        <taxon>Bacteria</taxon>
        <taxon>Pseudomonadati</taxon>
        <taxon>Pseudomonadota</taxon>
        <taxon>Alphaproteobacteria</taxon>
        <taxon>Rhodospirillales</taxon>
        <taxon>Rhodospirillaceae</taxon>
        <taxon>Roseospira</taxon>
    </lineage>
</organism>
<dbReference type="InterPro" id="IPR006837">
    <property type="entry name" value="Divergent_DAC"/>
</dbReference>
<dbReference type="Proteomes" id="UP000555728">
    <property type="component" value="Unassembled WGS sequence"/>
</dbReference>
<dbReference type="SUPFAM" id="SSF88713">
    <property type="entry name" value="Glycoside hydrolase/deacetylase"/>
    <property type="match status" value="1"/>
</dbReference>
<feature type="region of interest" description="Disordered" evidence="1">
    <location>
        <begin position="32"/>
        <end position="55"/>
    </location>
</feature>
<comment type="caution">
    <text evidence="2">The sequence shown here is derived from an EMBL/GenBank/DDBJ whole genome shotgun (WGS) entry which is preliminary data.</text>
</comment>
<dbReference type="InterPro" id="IPR011330">
    <property type="entry name" value="Glyco_hydro/deAcase_b/a-brl"/>
</dbReference>
<dbReference type="PANTHER" id="PTHR30105">
    <property type="entry name" value="UNCHARACTERIZED YIBQ-RELATED"/>
    <property type="match status" value="1"/>
</dbReference>
<dbReference type="Pfam" id="PF04748">
    <property type="entry name" value="Polysacc_deac_2"/>
    <property type="match status" value="1"/>
</dbReference>
<reference evidence="2 3" key="1">
    <citation type="submission" date="2020-08" db="EMBL/GenBank/DDBJ databases">
        <title>Genome sequencing of Purple Non-Sulfur Bacteria from various extreme environments.</title>
        <authorList>
            <person name="Mayer M."/>
        </authorList>
    </citation>
    <scope>NUCLEOTIDE SEQUENCE [LARGE SCALE GENOMIC DNA]</scope>
    <source>
        <strain evidence="2 3">JA135</strain>
    </source>
</reference>
<evidence type="ECO:0000313" key="2">
    <source>
        <dbReference type="EMBL" id="MBB4285459.1"/>
    </source>
</evidence>
<dbReference type="GO" id="GO:0005975">
    <property type="term" value="P:carbohydrate metabolic process"/>
    <property type="evidence" value="ECO:0007669"/>
    <property type="project" value="InterPro"/>
</dbReference>
<evidence type="ECO:0000313" key="3">
    <source>
        <dbReference type="Proteomes" id="UP000555728"/>
    </source>
</evidence>
<keyword evidence="3" id="KW-1185">Reference proteome</keyword>
<dbReference type="RefSeq" id="WP_184432671.1">
    <property type="nucleotide sequence ID" value="NZ_JACIGI010000007.1"/>
</dbReference>
<evidence type="ECO:0000256" key="1">
    <source>
        <dbReference type="SAM" id="MobiDB-lite"/>
    </source>
</evidence>
<feature type="compositionally biased region" description="Low complexity" evidence="1">
    <location>
        <begin position="129"/>
        <end position="151"/>
    </location>
</feature>
<sequence length="404" mass="41502">MGGAPPGIGRRAVIGGTLLFAVGMGLGLHLRGGGGGAGTTPAEPVATPLPPRRPPPGTVTVADVPAAEAVRIDLPVAEGAMPDVLVAPARPARVAVPDRTVLAHLPPEPATPEPAAPEPAAIGVRPGVKPAAGPAPAPVSATPPRTVPTAPMAGSPPRAPATPRPPLWLANARNVAHPGRRPMVAVVIDDLGLDRDRTARVSALPGPLTLSFMAYAEALPAQARAGRAFGHELMLHMPMQPSSAQVNPGPGALLVGQSAGEIRRRLERALAAFSGYVGLNNHMGSRFTADTAGMHVVMDMARRRELLFLDSRTTGASVAPRLAPAAGVPFLERTVFLDHDPARAAVDRQLTVLERLAVQHGHAIAIGHPRDATIAALAAWIEPARARGLALVPASAVARFARAV</sequence>
<protein>
    <recommendedName>
        <fullName evidence="4">Divergent polysaccharide deacetylase family protein</fullName>
    </recommendedName>
</protein>
<gene>
    <name evidence="2" type="ORF">GGD88_001177</name>
</gene>
<dbReference type="AlphaFoldDB" id="A0A7W6RZH6"/>
<dbReference type="PANTHER" id="PTHR30105:SF2">
    <property type="entry name" value="DIVERGENT POLYSACCHARIDE DEACETYLASE SUPERFAMILY"/>
    <property type="match status" value="1"/>
</dbReference>
<name>A0A7W6RZH6_9PROT</name>